<keyword evidence="13" id="KW-1185">Reference proteome</keyword>
<dbReference type="GO" id="GO:0005737">
    <property type="term" value="C:cytoplasm"/>
    <property type="evidence" value="ECO:0007669"/>
    <property type="project" value="UniProtKB-SubCell"/>
</dbReference>
<evidence type="ECO:0000259" key="10">
    <source>
        <dbReference type="Pfam" id="PF00251"/>
    </source>
</evidence>
<dbReference type="PANTHER" id="PTHR43101">
    <property type="entry name" value="BETA-FRUCTOSIDASE"/>
    <property type="match status" value="1"/>
</dbReference>
<dbReference type="SUPFAM" id="SSF75005">
    <property type="entry name" value="Arabinanase/levansucrase/invertase"/>
    <property type="match status" value="1"/>
</dbReference>
<comment type="function">
    <text evidence="9">Enables the bacterium to metabolize sucrose as a sole carbon source.</text>
</comment>
<dbReference type="InterPro" id="IPR023296">
    <property type="entry name" value="Glyco_hydro_beta-prop_sf"/>
</dbReference>
<organism evidence="12 13">
    <name type="scientific">Paenibacillus bovis</name>
    <dbReference type="NCBI Taxonomy" id="1616788"/>
    <lineage>
        <taxon>Bacteria</taxon>
        <taxon>Bacillati</taxon>
        <taxon>Bacillota</taxon>
        <taxon>Bacilli</taxon>
        <taxon>Bacillales</taxon>
        <taxon>Paenibacillaceae</taxon>
        <taxon>Paenibacillus</taxon>
    </lineage>
</organism>
<dbReference type="AlphaFoldDB" id="A0A172ZG79"/>
<evidence type="ECO:0000259" key="11">
    <source>
        <dbReference type="Pfam" id="PF08244"/>
    </source>
</evidence>
<dbReference type="InterPro" id="IPR013148">
    <property type="entry name" value="Glyco_hydro_32_N"/>
</dbReference>
<dbReference type="OrthoDB" id="9759709at2"/>
<evidence type="ECO:0000256" key="6">
    <source>
        <dbReference type="ARBA" id="ARBA00023295"/>
    </source>
</evidence>
<dbReference type="InterPro" id="IPR013320">
    <property type="entry name" value="ConA-like_dom_sf"/>
</dbReference>
<dbReference type="InterPro" id="IPR013189">
    <property type="entry name" value="Glyco_hydro_32_C"/>
</dbReference>
<comment type="catalytic activity">
    <reaction evidence="8">
        <text>Hydrolysis of terminal non-reducing beta-D-fructofuranoside residues in beta-D-fructofuranosides.</text>
        <dbReference type="EC" id="3.2.1.26"/>
    </reaction>
</comment>
<reference evidence="12 13" key="2">
    <citation type="journal article" date="2016" name="Int. J. Syst. Evol. Microbiol.">
        <title>Paenibacillus bovis sp. nov., isolated from raw yak (Bos grunniens) milk.</title>
        <authorList>
            <person name="Gao C."/>
            <person name="Han J."/>
            <person name="Liu Z."/>
            <person name="Xu X."/>
            <person name="Hang F."/>
            <person name="Wu Z."/>
        </authorList>
    </citation>
    <scope>NUCLEOTIDE SEQUENCE [LARGE SCALE GENOMIC DNA]</scope>
    <source>
        <strain evidence="12 13">BD3526</strain>
    </source>
</reference>
<protein>
    <recommendedName>
        <fullName evidence="4 8">Sucrose-6-phosphate hydrolase</fullName>
        <ecNumber evidence="3 8">3.2.1.26</ecNumber>
    </recommendedName>
    <alternativeName>
        <fullName evidence="7 9">Invertase</fullName>
    </alternativeName>
</protein>
<dbReference type="NCBIfam" id="TIGR01322">
    <property type="entry name" value="scrB_fam"/>
    <property type="match status" value="1"/>
</dbReference>
<comment type="pathway">
    <text evidence="1 9">Glycan biosynthesis; sucrose metabolism.</text>
</comment>
<dbReference type="Gene3D" id="2.115.10.20">
    <property type="entry name" value="Glycosyl hydrolase domain, family 43"/>
    <property type="match status" value="1"/>
</dbReference>
<proteinExistence type="inferred from homology"/>
<evidence type="ECO:0000256" key="3">
    <source>
        <dbReference type="ARBA" id="ARBA00012758"/>
    </source>
</evidence>
<dbReference type="PANTHER" id="PTHR43101:SF1">
    <property type="entry name" value="BETA-FRUCTOSIDASE"/>
    <property type="match status" value="1"/>
</dbReference>
<dbReference type="InterPro" id="IPR006232">
    <property type="entry name" value="Suc6P_hydrolase"/>
</dbReference>
<dbReference type="Gene3D" id="2.60.120.560">
    <property type="entry name" value="Exo-inulinase, domain 1"/>
    <property type="match status" value="1"/>
</dbReference>
<name>A0A172ZG79_9BACL</name>
<keyword evidence="9" id="KW-0963">Cytoplasm</keyword>
<evidence type="ECO:0000256" key="9">
    <source>
        <dbReference type="RuleBase" id="RU365015"/>
    </source>
</evidence>
<feature type="domain" description="Glycosyl hydrolase family 32 N-terminal" evidence="10">
    <location>
        <begin position="27"/>
        <end position="331"/>
    </location>
</feature>
<keyword evidence="5 8" id="KW-0378">Hydrolase</keyword>
<dbReference type="EC" id="3.2.1.26" evidence="3 8"/>
<dbReference type="STRING" id="1616788.AR543_09860"/>
<keyword evidence="6 8" id="KW-0326">Glycosidase</keyword>
<gene>
    <name evidence="12" type="ORF">AR543_09860</name>
</gene>
<dbReference type="CDD" id="cd08996">
    <property type="entry name" value="GH32_FFase"/>
    <property type="match status" value="1"/>
</dbReference>
<dbReference type="SUPFAM" id="SSF49899">
    <property type="entry name" value="Concanavalin A-like lectins/glucanases"/>
    <property type="match status" value="1"/>
</dbReference>
<evidence type="ECO:0000256" key="1">
    <source>
        <dbReference type="ARBA" id="ARBA00004914"/>
    </source>
</evidence>
<dbReference type="GO" id="GO:0005985">
    <property type="term" value="P:sucrose metabolic process"/>
    <property type="evidence" value="ECO:0007669"/>
    <property type="project" value="UniProtKB-UniPathway"/>
</dbReference>
<comment type="subcellular location">
    <subcellularLocation>
        <location evidence="9">Cytoplasm</location>
    </subcellularLocation>
</comment>
<dbReference type="SMART" id="SM00640">
    <property type="entry name" value="Glyco_32"/>
    <property type="match status" value="1"/>
</dbReference>
<evidence type="ECO:0000256" key="5">
    <source>
        <dbReference type="ARBA" id="ARBA00022801"/>
    </source>
</evidence>
<evidence type="ECO:0000256" key="8">
    <source>
        <dbReference type="RuleBase" id="RU362110"/>
    </source>
</evidence>
<dbReference type="EMBL" id="CP013023">
    <property type="protein sequence ID" value="ANF96277.1"/>
    <property type="molecule type" value="Genomic_DNA"/>
</dbReference>
<feature type="domain" description="Glycosyl hydrolase family 32 C-terminal" evidence="11">
    <location>
        <begin position="358"/>
        <end position="480"/>
    </location>
</feature>
<evidence type="ECO:0000256" key="2">
    <source>
        <dbReference type="ARBA" id="ARBA00009902"/>
    </source>
</evidence>
<dbReference type="RefSeq" id="WP_060533990.1">
    <property type="nucleotide sequence ID" value="NZ_CP013023.1"/>
</dbReference>
<dbReference type="GO" id="GO:0004564">
    <property type="term" value="F:beta-fructofuranosidase activity"/>
    <property type="evidence" value="ECO:0007669"/>
    <property type="project" value="UniProtKB-EC"/>
</dbReference>
<accession>A0A172ZG79</accession>
<dbReference type="UniPathway" id="UPA00238"/>
<dbReference type="InterPro" id="IPR001362">
    <property type="entry name" value="Glyco_hydro_32"/>
</dbReference>
<evidence type="ECO:0000256" key="4">
    <source>
        <dbReference type="ARBA" id="ARBA00019623"/>
    </source>
</evidence>
<reference evidence="13" key="1">
    <citation type="submission" date="2015-10" db="EMBL/GenBank/DDBJ databases">
        <title>Genome of Paenibacillus bovis sp. nov.</title>
        <authorList>
            <person name="Wu Z."/>
            <person name="Gao C."/>
            <person name="Liu Z."/>
            <person name="Zheng H."/>
        </authorList>
    </citation>
    <scope>NUCLEOTIDE SEQUENCE [LARGE SCALE GENOMIC DNA]</scope>
    <source>
        <strain evidence="13">BD3526</strain>
    </source>
</reference>
<dbReference type="KEGG" id="pbv:AR543_09860"/>
<dbReference type="Pfam" id="PF08244">
    <property type="entry name" value="Glyco_hydro_32C"/>
    <property type="match status" value="1"/>
</dbReference>
<keyword evidence="9" id="KW-0119">Carbohydrate metabolism</keyword>
<evidence type="ECO:0000313" key="12">
    <source>
        <dbReference type="EMBL" id="ANF96277.1"/>
    </source>
</evidence>
<evidence type="ECO:0000313" key="13">
    <source>
        <dbReference type="Proteomes" id="UP000078148"/>
    </source>
</evidence>
<dbReference type="InterPro" id="IPR051214">
    <property type="entry name" value="GH32_Enzymes"/>
</dbReference>
<comment type="similarity">
    <text evidence="2 8">Belongs to the glycosyl hydrolase 32 family.</text>
</comment>
<dbReference type="Proteomes" id="UP000078148">
    <property type="component" value="Chromosome"/>
</dbReference>
<sequence>MSTIQQAAEALQLAGQKVNPQYRPGYHIAAPANWINDPNGMVQFNGEYHVFYQHHPYDEHWGPMHWGHVKSKDLVHWEHCPIALAPGDVCDRDGCFSGSAVDDNGVLTLIYTGHHYTDREKDLFTQNQNIAVSRDGITFDKYGANPVIAEPPADSAHHFRDPKVWKHNDTWYMVLGNATPDGHGRVILYHSPDLREWTYDGVLAASDGTLGFMWECPDFFELDGRHVLLFSPQGMEREQDRYLNLFQTGYLVGDYDYATNNFSHGEFREMDHGHDFYAVQTLLDEHGRRIAIGWMDMWESDMPTKAHGWAGALTLPRVLNLDNEGRLLMNPVEEMKLLRRDHYLLGEGFTLTGRRHEAITESLLEIHVVFDLTNSQSDKVGLTVHSGTHDETVIMYDIAAGQLILDASKSGKPQDGIRIAPLQHNGTLALRIFLDRSSIEVFANDGLATLTSRIYPTGGTTGLELCAIGKETHVQEWNCWTLEDIWNNADSTDEAASSEPETTSSK</sequence>
<dbReference type="Pfam" id="PF00251">
    <property type="entry name" value="Glyco_hydro_32N"/>
    <property type="match status" value="1"/>
</dbReference>
<evidence type="ECO:0000256" key="7">
    <source>
        <dbReference type="ARBA" id="ARBA00033367"/>
    </source>
</evidence>